<keyword evidence="2" id="KW-1185">Reference proteome</keyword>
<evidence type="ECO:0000313" key="1">
    <source>
        <dbReference type="EMBL" id="MBB5022638.1"/>
    </source>
</evidence>
<evidence type="ECO:0000313" key="2">
    <source>
        <dbReference type="Proteomes" id="UP000528322"/>
    </source>
</evidence>
<comment type="caution">
    <text evidence="1">The sequence shown here is derived from an EMBL/GenBank/DDBJ whole genome shotgun (WGS) entry which is preliminary data.</text>
</comment>
<sequence length="109" mass="12940">MKKLRKSKQAPVRTIHANWPEIHYCINLLYEYNRLLTHLKRKTGRTISHRHSAEVDGQYVIRFIRHFEETLLGMARELKQPVHFKTFSAIEPEASNEYEERPKSTPPAK</sequence>
<organism evidence="1 2">
    <name type="scientific">Desulfurispira natronophila</name>
    <dbReference type="NCBI Taxonomy" id="682562"/>
    <lineage>
        <taxon>Bacteria</taxon>
        <taxon>Pseudomonadati</taxon>
        <taxon>Chrysiogenota</taxon>
        <taxon>Chrysiogenia</taxon>
        <taxon>Chrysiogenales</taxon>
        <taxon>Chrysiogenaceae</taxon>
        <taxon>Desulfurispira</taxon>
    </lineage>
</organism>
<dbReference type="EMBL" id="JACHID010000013">
    <property type="protein sequence ID" value="MBB5022638.1"/>
    <property type="molecule type" value="Genomic_DNA"/>
</dbReference>
<proteinExistence type="predicted"/>
<gene>
    <name evidence="1" type="ORF">HNR37_001976</name>
</gene>
<dbReference type="RefSeq" id="WP_183733515.1">
    <property type="nucleotide sequence ID" value="NZ_JACHID010000013.1"/>
</dbReference>
<reference evidence="1 2" key="1">
    <citation type="submission" date="2020-08" db="EMBL/GenBank/DDBJ databases">
        <title>Genomic Encyclopedia of Type Strains, Phase IV (KMG-IV): sequencing the most valuable type-strain genomes for metagenomic binning, comparative biology and taxonomic classification.</title>
        <authorList>
            <person name="Goeker M."/>
        </authorList>
    </citation>
    <scope>NUCLEOTIDE SEQUENCE [LARGE SCALE GENOMIC DNA]</scope>
    <source>
        <strain evidence="1 2">DSM 22071</strain>
    </source>
</reference>
<dbReference type="AlphaFoldDB" id="A0A7W8DHT8"/>
<name>A0A7W8DHT8_9BACT</name>
<dbReference type="Proteomes" id="UP000528322">
    <property type="component" value="Unassembled WGS sequence"/>
</dbReference>
<accession>A0A7W8DHT8</accession>
<protein>
    <submittedName>
        <fullName evidence="1">Uncharacterized protein</fullName>
    </submittedName>
</protein>